<evidence type="ECO:0000313" key="5">
    <source>
        <dbReference type="EMBL" id="MBO8191875.1"/>
    </source>
</evidence>
<evidence type="ECO:0000256" key="2">
    <source>
        <dbReference type="ARBA" id="ARBA00022723"/>
    </source>
</evidence>
<dbReference type="PANTHER" id="PTHR13096:SF9">
    <property type="entry name" value="BIFUNCTIONAL LYSINE-SPECIFIC DEMETHYLASE AND HISTIDYL-HYDROXYLASE"/>
    <property type="match status" value="1"/>
</dbReference>
<dbReference type="Gene3D" id="2.60.120.650">
    <property type="entry name" value="Cupin"/>
    <property type="match status" value="1"/>
</dbReference>
<evidence type="ECO:0000313" key="6">
    <source>
        <dbReference type="Proteomes" id="UP001519064"/>
    </source>
</evidence>
<evidence type="ECO:0000259" key="4">
    <source>
        <dbReference type="Pfam" id="PF08007"/>
    </source>
</evidence>
<organism evidence="5 6">
    <name type="scientific">Streptomyces oryzae</name>
    <dbReference type="NCBI Taxonomy" id="1434886"/>
    <lineage>
        <taxon>Bacteria</taxon>
        <taxon>Bacillati</taxon>
        <taxon>Actinomycetota</taxon>
        <taxon>Actinomycetes</taxon>
        <taxon>Kitasatosporales</taxon>
        <taxon>Streptomycetaceae</taxon>
        <taxon>Streptomyces</taxon>
    </lineage>
</organism>
<keyword evidence="2" id="KW-0479">Metal-binding</keyword>
<reference evidence="5 6" key="1">
    <citation type="submission" date="2020-11" db="EMBL/GenBank/DDBJ databases">
        <title>Streptomyces spirodelae sp. nov., isolated from duckweed.</title>
        <authorList>
            <person name="Saimee Y."/>
            <person name="Duangmal K."/>
        </authorList>
    </citation>
    <scope>NUCLEOTIDE SEQUENCE [LARGE SCALE GENOMIC DNA]</scope>
    <source>
        <strain evidence="5 6">S16-07</strain>
    </source>
</reference>
<gene>
    <name evidence="5" type="ORF">ITI46_09335</name>
</gene>
<comment type="cofactor">
    <cofactor evidence="1">
        <name>Fe(2+)</name>
        <dbReference type="ChEBI" id="CHEBI:29033"/>
    </cofactor>
</comment>
<keyword evidence="6" id="KW-1185">Reference proteome</keyword>
<sequence>MPPVAGGSSELEAQLHGNGTPGIQAIYRAYQEGYSVVINGVHHKSAVIADLSRNLEGALHHQVGVNLYLTPQRGQGFTPHVDTHDVFVLQLHGVKH</sequence>
<dbReference type="PANTHER" id="PTHR13096">
    <property type="entry name" value="MINA53 MYC INDUCED NUCLEAR ANTIGEN"/>
    <property type="match status" value="1"/>
</dbReference>
<protein>
    <recommendedName>
        <fullName evidence="4">JmjC domain-containing protein</fullName>
    </recommendedName>
</protein>
<proteinExistence type="predicted"/>
<dbReference type="EMBL" id="JADKMA010000034">
    <property type="protein sequence ID" value="MBO8191875.1"/>
    <property type="molecule type" value="Genomic_DNA"/>
</dbReference>
<dbReference type="Pfam" id="PF08007">
    <property type="entry name" value="JmjC_2"/>
    <property type="match status" value="1"/>
</dbReference>
<feature type="domain" description="JmjC" evidence="4">
    <location>
        <begin position="59"/>
        <end position="96"/>
    </location>
</feature>
<keyword evidence="3" id="KW-0408">Iron</keyword>
<evidence type="ECO:0000256" key="3">
    <source>
        <dbReference type="ARBA" id="ARBA00023004"/>
    </source>
</evidence>
<comment type="caution">
    <text evidence="5">The sequence shown here is derived from an EMBL/GenBank/DDBJ whole genome shotgun (WGS) entry which is preliminary data.</text>
</comment>
<dbReference type="Proteomes" id="UP001519064">
    <property type="component" value="Unassembled WGS sequence"/>
</dbReference>
<accession>A0ABS3X933</accession>
<evidence type="ECO:0000256" key="1">
    <source>
        <dbReference type="ARBA" id="ARBA00001954"/>
    </source>
</evidence>
<dbReference type="SUPFAM" id="SSF51197">
    <property type="entry name" value="Clavaminate synthase-like"/>
    <property type="match status" value="1"/>
</dbReference>
<dbReference type="InterPro" id="IPR039994">
    <property type="entry name" value="NO66-like"/>
</dbReference>
<dbReference type="InterPro" id="IPR003347">
    <property type="entry name" value="JmjC_dom"/>
</dbReference>
<name>A0ABS3X933_9ACTN</name>